<dbReference type="Proteomes" id="UP000297792">
    <property type="component" value="Unassembled WGS sequence"/>
</dbReference>
<gene>
    <name evidence="1" type="ORF">EJD98_09710</name>
</gene>
<proteinExistence type="predicted"/>
<name>A0A4Z0HSK8_MYCPR</name>
<dbReference type="EMBL" id="RWKA01000004">
    <property type="protein sequence ID" value="TGB44137.1"/>
    <property type="molecule type" value="Genomic_DNA"/>
</dbReference>
<protein>
    <submittedName>
        <fullName evidence="1">Uncharacterized protein</fullName>
    </submittedName>
</protein>
<evidence type="ECO:0000313" key="1">
    <source>
        <dbReference type="EMBL" id="TGB44137.1"/>
    </source>
</evidence>
<dbReference type="AlphaFoldDB" id="A0A4Z0HSK8"/>
<dbReference type="RefSeq" id="WP_135359801.1">
    <property type="nucleotide sequence ID" value="NZ_RWJZ01000003.1"/>
</dbReference>
<comment type="caution">
    <text evidence="1">The sequence shown here is derived from an EMBL/GenBank/DDBJ whole genome shotgun (WGS) entry which is preliminary data.</text>
</comment>
<evidence type="ECO:0000313" key="2">
    <source>
        <dbReference type="Proteomes" id="UP000297792"/>
    </source>
</evidence>
<organism evidence="1 2">
    <name type="scientific">Mycolicibacterium peregrinum</name>
    <name type="common">Mycobacterium peregrinum</name>
    <dbReference type="NCBI Taxonomy" id="43304"/>
    <lineage>
        <taxon>Bacteria</taxon>
        <taxon>Bacillati</taxon>
        <taxon>Actinomycetota</taxon>
        <taxon>Actinomycetes</taxon>
        <taxon>Mycobacteriales</taxon>
        <taxon>Mycobacteriaceae</taxon>
        <taxon>Mycolicibacterium</taxon>
    </lineage>
</organism>
<sequence length="195" mass="20563">MIFQDAPVRRIDCVEVVDARARASRRNLRYRLAVLAGSTEEAVRAAGGLICDRALNGWDVTVVAATLGDLRALQVVGADVVELDAALAGPNSGPAPHALAISAQLCRADERVRAGLLDTIKTGRTEVTVWGDMPPSELGGQLTVVQHQLTIAAMAFKSQALGALDAADSMDRTEVFGMGPVVGRRPWPQDLAPAS</sequence>
<keyword evidence="2" id="KW-1185">Reference proteome</keyword>
<reference evidence="1 2" key="1">
    <citation type="submission" date="2018-12" db="EMBL/GenBank/DDBJ databases">
        <title>Draft genome sequences of Mycolicibacterium peregrinum isolated from a pig with lymphadenitis and from soil on the same Japanese pig farm.</title>
        <authorList>
            <person name="Komatsu T."/>
            <person name="Ohya K."/>
            <person name="Sawai K."/>
            <person name="Odoi J.O."/>
            <person name="Otsu K."/>
            <person name="Ota A."/>
            <person name="Ito T."/>
            <person name="Kawai M."/>
            <person name="Maruyama F."/>
        </authorList>
    </citation>
    <scope>NUCLEOTIDE SEQUENCE [LARGE SCALE GENOMIC DNA]</scope>
    <source>
        <strain evidence="1 2">138</strain>
    </source>
</reference>
<accession>A0A4Z0HSK8</accession>